<keyword evidence="3 6" id="KW-0812">Transmembrane</keyword>
<comment type="subcellular location">
    <subcellularLocation>
        <location evidence="1 6">Cell membrane</location>
        <topology evidence="1 6">Multi-pass membrane protein</topology>
    </subcellularLocation>
</comment>
<sequence length="376" mass="44204">MASPRRVLQLGFIWFCNLNGLTTFSFSSGRIRESRFLFCYRIFHNILVMVLTIKFLMDFWHFSADSFEESPLVRLAAITYFGLVFLSLISCMGSAHRRQDRIRNMITKLQDMEDLSKSRNYRIPKSRKRFLNFLLVVLTALLVLRLSVHAYLNVNKFRRGIHNPCNCFLSECMIFAMNSLAFGLMLEITRNWWRLESGLRMLILAPEPLPDRLIHLQQLQTMFQCLIDMTDEVCLVFRFVFLCYLLRNVWSGIRVGYMLVRVCLGHSAIESEMEYLQMVFITCIQPLMFSLMMNSLTHSIDSMLEDTKAAIRGLYSRGNSQVERRMEWFSLQLAEQHTYVHIFGTYRMNRSLVFDGCSVILLHVIYMVQCEYTSML</sequence>
<feature type="transmembrane region" description="Helical" evidence="6">
    <location>
        <begin position="130"/>
        <end position="148"/>
    </location>
</feature>
<name>A0ABM3C4G3_DROKI</name>
<keyword evidence="6 8" id="KW-0675">Receptor</keyword>
<evidence type="ECO:0000313" key="8">
    <source>
        <dbReference type="RefSeq" id="XP_041630423.1"/>
    </source>
</evidence>
<keyword evidence="4 6" id="KW-1133">Transmembrane helix</keyword>
<keyword evidence="2 6" id="KW-1003">Cell membrane</keyword>
<evidence type="ECO:0000256" key="5">
    <source>
        <dbReference type="ARBA" id="ARBA00023136"/>
    </source>
</evidence>
<evidence type="ECO:0000313" key="7">
    <source>
        <dbReference type="Proteomes" id="UP001652661"/>
    </source>
</evidence>
<evidence type="ECO:0000256" key="3">
    <source>
        <dbReference type="ARBA" id="ARBA00022692"/>
    </source>
</evidence>
<comment type="similarity">
    <text evidence="6">Belongs to the insect chemoreceptor superfamily. Gustatory receptor (GR) family.</text>
</comment>
<feature type="transmembrane region" description="Helical" evidence="6">
    <location>
        <begin position="6"/>
        <end position="26"/>
    </location>
</feature>
<keyword evidence="6" id="KW-0807">Transducer</keyword>
<dbReference type="Pfam" id="PF08395">
    <property type="entry name" value="7tm_7"/>
    <property type="match status" value="1"/>
</dbReference>
<evidence type="ECO:0000256" key="2">
    <source>
        <dbReference type="ARBA" id="ARBA00022475"/>
    </source>
</evidence>
<dbReference type="RefSeq" id="XP_041630423.1">
    <property type="nucleotide sequence ID" value="XM_041774489.1"/>
</dbReference>
<keyword evidence="5 6" id="KW-0472">Membrane</keyword>
<proteinExistence type="inferred from homology"/>
<keyword evidence="7" id="KW-1185">Reference proteome</keyword>
<evidence type="ECO:0000256" key="6">
    <source>
        <dbReference type="RuleBase" id="RU363108"/>
    </source>
</evidence>
<dbReference type="Proteomes" id="UP001652661">
    <property type="component" value="Chromosome 3R"/>
</dbReference>
<protein>
    <recommendedName>
        <fullName evidence="6">Gustatory receptor</fullName>
    </recommendedName>
</protein>
<organism evidence="7 8">
    <name type="scientific">Drosophila kikkawai</name>
    <name type="common">Fruit fly</name>
    <dbReference type="NCBI Taxonomy" id="30033"/>
    <lineage>
        <taxon>Eukaryota</taxon>
        <taxon>Metazoa</taxon>
        <taxon>Ecdysozoa</taxon>
        <taxon>Arthropoda</taxon>
        <taxon>Hexapoda</taxon>
        <taxon>Insecta</taxon>
        <taxon>Pterygota</taxon>
        <taxon>Neoptera</taxon>
        <taxon>Endopterygota</taxon>
        <taxon>Diptera</taxon>
        <taxon>Brachycera</taxon>
        <taxon>Muscomorpha</taxon>
        <taxon>Ephydroidea</taxon>
        <taxon>Drosophilidae</taxon>
        <taxon>Drosophila</taxon>
        <taxon>Sophophora</taxon>
    </lineage>
</organism>
<comment type="function">
    <text evidence="6">Gustatory receptor which mediates acceptance or avoidance behavior, depending on its substrates.</text>
</comment>
<accession>A0ABM3C4G3</accession>
<feature type="transmembrane region" description="Helical" evidence="6">
    <location>
        <begin position="38"/>
        <end position="57"/>
    </location>
</feature>
<gene>
    <name evidence="8" type="primary">LOC108077581</name>
</gene>
<evidence type="ECO:0000256" key="4">
    <source>
        <dbReference type="ARBA" id="ARBA00022989"/>
    </source>
</evidence>
<evidence type="ECO:0000256" key="1">
    <source>
        <dbReference type="ARBA" id="ARBA00004651"/>
    </source>
</evidence>
<feature type="transmembrane region" description="Helical" evidence="6">
    <location>
        <begin position="77"/>
        <end position="95"/>
    </location>
</feature>
<comment type="caution">
    <text evidence="6">Lacks conserved residue(s) required for the propagation of feature annotation.</text>
</comment>
<dbReference type="GeneID" id="108077581"/>
<reference evidence="8" key="1">
    <citation type="submission" date="2025-08" db="UniProtKB">
        <authorList>
            <consortium name="RefSeq"/>
        </authorList>
    </citation>
    <scope>IDENTIFICATION</scope>
    <source>
        <strain evidence="8">14028-0561.14</strain>
        <tissue evidence="8">Whole fly</tissue>
    </source>
</reference>
<dbReference type="InterPro" id="IPR013604">
    <property type="entry name" value="7TM_chemorcpt"/>
</dbReference>